<dbReference type="AlphaFoldDB" id="A0A848F3U2"/>
<organism evidence="1 2">
    <name type="scientific">Azohydromonas caseinilytica</name>
    <dbReference type="NCBI Taxonomy" id="2728836"/>
    <lineage>
        <taxon>Bacteria</taxon>
        <taxon>Pseudomonadati</taxon>
        <taxon>Pseudomonadota</taxon>
        <taxon>Betaproteobacteria</taxon>
        <taxon>Burkholderiales</taxon>
        <taxon>Sphaerotilaceae</taxon>
        <taxon>Azohydromonas</taxon>
    </lineage>
</organism>
<dbReference type="RefSeq" id="WP_169158306.1">
    <property type="nucleotide sequence ID" value="NZ_JABBFW010000001.1"/>
</dbReference>
<dbReference type="Proteomes" id="UP000574067">
    <property type="component" value="Unassembled WGS sequence"/>
</dbReference>
<accession>A0A848F3U2</accession>
<comment type="caution">
    <text evidence="1">The sequence shown here is derived from an EMBL/GenBank/DDBJ whole genome shotgun (WGS) entry which is preliminary data.</text>
</comment>
<reference evidence="1 2" key="1">
    <citation type="submission" date="2020-04" db="EMBL/GenBank/DDBJ databases">
        <title>Azohydromonas sp. isolated from soil.</title>
        <authorList>
            <person name="Dahal R.H."/>
        </authorList>
    </citation>
    <scope>NUCLEOTIDE SEQUENCE [LARGE SCALE GENOMIC DNA]</scope>
    <source>
        <strain evidence="1 2">G-1-1-14</strain>
    </source>
</reference>
<evidence type="ECO:0000313" key="1">
    <source>
        <dbReference type="EMBL" id="NML13365.1"/>
    </source>
</evidence>
<evidence type="ECO:0000313" key="2">
    <source>
        <dbReference type="Proteomes" id="UP000574067"/>
    </source>
</evidence>
<proteinExistence type="predicted"/>
<gene>
    <name evidence="1" type="ORF">HHL10_00025</name>
</gene>
<keyword evidence="2" id="KW-1185">Reference proteome</keyword>
<sequence>MNEHALPSQAHRLAEGETHATDWGARFTRTGGELVAELPQITSVGLCNLCEVYSHEVVHVAGMASHHVCFLDGGELRFAYNERGELVELYARGAAVAIGKEGRVMAAMAGSTALREFRD</sequence>
<dbReference type="EMBL" id="JABBFW010000001">
    <property type="protein sequence ID" value="NML13365.1"/>
    <property type="molecule type" value="Genomic_DNA"/>
</dbReference>
<name>A0A848F3U2_9BURK</name>
<protein>
    <submittedName>
        <fullName evidence="1">Uncharacterized protein</fullName>
    </submittedName>
</protein>